<feature type="modified residue" description="4-aspartylphosphate" evidence="6">
    <location>
        <position position="1270"/>
    </location>
</feature>
<comment type="catalytic activity">
    <reaction evidence="1">
        <text>ATP + protein L-histidine = ADP + protein N-phospho-L-histidine.</text>
        <dbReference type="EC" id="2.7.13.3"/>
    </reaction>
</comment>
<feature type="compositionally biased region" description="Polar residues" evidence="7">
    <location>
        <begin position="732"/>
        <end position="741"/>
    </location>
</feature>
<dbReference type="InterPro" id="IPR011006">
    <property type="entry name" value="CheY-like_superfamily"/>
</dbReference>
<feature type="region of interest" description="Disordered" evidence="7">
    <location>
        <begin position="1"/>
        <end position="26"/>
    </location>
</feature>
<feature type="compositionally biased region" description="Polar residues" evidence="7">
    <location>
        <begin position="1184"/>
        <end position="1195"/>
    </location>
</feature>
<dbReference type="GO" id="GO:0009927">
    <property type="term" value="F:histidine phosphotransfer kinase activity"/>
    <property type="evidence" value="ECO:0007669"/>
    <property type="project" value="TreeGrafter"/>
</dbReference>
<accession>A0AAJ0DG13</accession>
<evidence type="ECO:0000256" key="2">
    <source>
        <dbReference type="ARBA" id="ARBA00012438"/>
    </source>
</evidence>
<dbReference type="Pfam" id="PF00512">
    <property type="entry name" value="HisKA"/>
    <property type="match status" value="1"/>
</dbReference>
<dbReference type="InterPro" id="IPR036890">
    <property type="entry name" value="HATPase_C_sf"/>
</dbReference>
<evidence type="ECO:0000313" key="11">
    <source>
        <dbReference type="Proteomes" id="UP001271007"/>
    </source>
</evidence>
<dbReference type="PRINTS" id="PR00344">
    <property type="entry name" value="BCTRLSENSOR"/>
</dbReference>
<evidence type="ECO:0000313" key="10">
    <source>
        <dbReference type="EMBL" id="KAK3053382.1"/>
    </source>
</evidence>
<dbReference type="PANTHER" id="PTHR43047">
    <property type="entry name" value="TWO-COMPONENT HISTIDINE PROTEIN KINASE"/>
    <property type="match status" value="1"/>
</dbReference>
<feature type="region of interest" description="Disordered" evidence="7">
    <location>
        <begin position="1119"/>
        <end position="1199"/>
    </location>
</feature>
<evidence type="ECO:0000256" key="3">
    <source>
        <dbReference type="ARBA" id="ARBA00022553"/>
    </source>
</evidence>
<evidence type="ECO:0000256" key="6">
    <source>
        <dbReference type="PROSITE-ProRule" id="PRU00169"/>
    </source>
</evidence>
<feature type="region of interest" description="Disordered" evidence="7">
    <location>
        <begin position="724"/>
        <end position="746"/>
    </location>
</feature>
<feature type="compositionally biased region" description="Low complexity" evidence="7">
    <location>
        <begin position="410"/>
        <end position="419"/>
    </location>
</feature>
<dbReference type="GO" id="GO:0005886">
    <property type="term" value="C:plasma membrane"/>
    <property type="evidence" value="ECO:0007669"/>
    <property type="project" value="TreeGrafter"/>
</dbReference>
<feature type="compositionally biased region" description="Basic and acidic residues" evidence="7">
    <location>
        <begin position="331"/>
        <end position="346"/>
    </location>
</feature>
<dbReference type="SUPFAM" id="SSF47384">
    <property type="entry name" value="Homodimeric domain of signal transducing histidine kinase"/>
    <property type="match status" value="1"/>
</dbReference>
<dbReference type="Gene3D" id="3.30.565.10">
    <property type="entry name" value="Histidine kinase-like ATPase, C-terminal domain"/>
    <property type="match status" value="1"/>
</dbReference>
<keyword evidence="4" id="KW-0808">Transferase</keyword>
<evidence type="ECO:0000259" key="8">
    <source>
        <dbReference type="PROSITE" id="PS50109"/>
    </source>
</evidence>
<evidence type="ECO:0000256" key="4">
    <source>
        <dbReference type="ARBA" id="ARBA00022679"/>
    </source>
</evidence>
<dbReference type="FunFam" id="1.10.287.130:FF:000023">
    <property type="entry name" value="Sensor histidine kinase/response regulator, putative"/>
    <property type="match status" value="1"/>
</dbReference>
<dbReference type="GO" id="GO:0000155">
    <property type="term" value="F:phosphorelay sensor kinase activity"/>
    <property type="evidence" value="ECO:0007669"/>
    <property type="project" value="InterPro"/>
</dbReference>
<feature type="region of interest" description="Disordered" evidence="7">
    <location>
        <begin position="456"/>
        <end position="504"/>
    </location>
</feature>
<sequence length="1359" mass="150417">MEATKSDDEHNHMSPHRRKTRRGYSGEEAWVGMRPVTETTREREVYRHLEPWARAYNNGTLHRLAFPANDRDEMPTPEGCADTALAALAQLAALRLNVRRCLISLITSEMEFVLAEATRTMNLQYDTVVDAHDKAWLGTSSFLRADGINDIAVNDWRRARRYRMTPDDEEHYYTEGRSPHWCIFSDARSNDQCKVRAFARRAPSLRFYCSVPLRTPDGTVLGSYTIMDDRPRIGVSAAEMTLLEDMADTVAHHLDAAVIASQSHRSERLIQGLSAFNKGQHSLRQWWMETDVGQGHRGGRHQNRSIDPDLQAARLDEDLGKQEVDTTPPAFERRTQRAKAKADGRQTRSVTSTKNDGTTSTRKADSVAMEDFGQGQPQTTPETPVFLEDQHGEAATKKQRLPRQLRAQQSYSSLSSPPSGFDLAEALRETYGRASNLIREAVNAEAVVVVAPSLASRRAARMRRTSDAGDTETSAQSSSNVEPDLQTPTSDSDTSGAGASTSSACKLKGFSTRSKTSLADKDSSHNFKLAPDDLAKLIRRYPRGRVFHFLQAGDLASSSGEEYTEGSQSDRVSTRKQSRQRRETTKLGKVMVGARTAVFYPLWESNGERCHSAIFLWSTDSMRFFDSNEVMLYLSAFAHSMGAEVIRLETLAADQAKGNFISSVSHELRSPLHGVLAGVELLQDSELNSYQREMAHMIAMAGRTLLDTVNHILDYSKISSSGRQQRKLRVTEQATRHTTASVGEDEGANAGVHIDLAQLTEEVVETTVAAFRYQHFTKSDIHSNSFDDSSSDDRPRHKPKGGAETSTSPISVVVNIAWRPNGWVVKMSPGSWTRILTNLLGNALKYTERGTVSIRLHTIKTDSHNDRVRLVIEDTGPGISEHFLTNDLFVPFRQENSFSVGTGLGLSIVKKLANEIHGDLNVTSEQGPTSGTRVTLEYNASFADVVAHRQLDEKRDGKISRALHEMQLRRIKLLDVRSDIEGEQHMHTGFPNTPLGASFTTMAKSWLHCEIDSDGAVDEVGPEFQICAVSESDFYLLDESDSALLSDTLTRLASQGTQLLVLGDSVRSTFGRFAAERFQACPLFVHQPIGPRKLMSTIAFANDVSTPLDVRDFALHDLSQSGKTRRASGPTSASNDPRQRPATTPRNRPSAGSKHETPPRTPRARQTSAKDYPFPRTISRDTDPQSSDTQGSELGTQEPALLDPRQHAHSSGDAKRGSSILLVEDNAINMKLLVALMIKMKLSYDCAEHGGKALEVYKANPLKHALVLMDMSMPVMDGFEATAKIREVETERRLPRCMIVALTGVTSADAIERAQACGVDRYFTKPIRMKALGELWKEITGPAVADATGGSMADDRFRA</sequence>
<dbReference type="Gene3D" id="3.40.50.2300">
    <property type="match status" value="1"/>
</dbReference>
<feature type="domain" description="Histidine kinase" evidence="8">
    <location>
        <begin position="663"/>
        <end position="942"/>
    </location>
</feature>
<dbReference type="CDD" id="cd00082">
    <property type="entry name" value="HisKA"/>
    <property type="match status" value="1"/>
</dbReference>
<dbReference type="EMBL" id="JAWDJX010000016">
    <property type="protein sequence ID" value="KAK3053382.1"/>
    <property type="molecule type" value="Genomic_DNA"/>
</dbReference>
<dbReference type="SMART" id="SM00388">
    <property type="entry name" value="HisKA"/>
    <property type="match status" value="1"/>
</dbReference>
<dbReference type="PROSITE" id="PS50109">
    <property type="entry name" value="HIS_KIN"/>
    <property type="match status" value="1"/>
</dbReference>
<dbReference type="SUPFAM" id="SSF52172">
    <property type="entry name" value="CheY-like"/>
    <property type="match status" value="1"/>
</dbReference>
<gene>
    <name evidence="10" type="ORF">LTR09_005551</name>
</gene>
<feature type="region of interest" description="Disordered" evidence="7">
    <location>
        <begin position="558"/>
        <end position="584"/>
    </location>
</feature>
<feature type="compositionally biased region" description="Basic and acidic residues" evidence="7">
    <location>
        <begin position="1"/>
        <end position="12"/>
    </location>
</feature>
<dbReference type="SMART" id="SM00387">
    <property type="entry name" value="HATPase_c"/>
    <property type="match status" value="1"/>
</dbReference>
<dbReference type="Pfam" id="PF02518">
    <property type="entry name" value="HATPase_c"/>
    <property type="match status" value="1"/>
</dbReference>
<keyword evidence="3 6" id="KW-0597">Phosphoprotein</keyword>
<evidence type="ECO:0000256" key="1">
    <source>
        <dbReference type="ARBA" id="ARBA00000085"/>
    </source>
</evidence>
<dbReference type="PROSITE" id="PS50110">
    <property type="entry name" value="RESPONSE_REGULATORY"/>
    <property type="match status" value="1"/>
</dbReference>
<dbReference type="InterPro" id="IPR003018">
    <property type="entry name" value="GAF"/>
</dbReference>
<protein>
    <recommendedName>
        <fullName evidence="2">histidine kinase</fullName>
        <ecNumber evidence="2">2.7.13.3</ecNumber>
    </recommendedName>
</protein>
<dbReference type="PANTHER" id="PTHR43047:SF72">
    <property type="entry name" value="OSMOSENSING HISTIDINE PROTEIN KINASE SLN1"/>
    <property type="match status" value="1"/>
</dbReference>
<dbReference type="InterPro" id="IPR001789">
    <property type="entry name" value="Sig_transdc_resp-reg_receiver"/>
</dbReference>
<dbReference type="InterPro" id="IPR005467">
    <property type="entry name" value="His_kinase_dom"/>
</dbReference>
<feature type="region of interest" description="Disordered" evidence="7">
    <location>
        <begin position="314"/>
        <end position="419"/>
    </location>
</feature>
<keyword evidence="11" id="KW-1185">Reference proteome</keyword>
<feature type="compositionally biased region" description="Polar residues" evidence="7">
    <location>
        <begin position="1129"/>
        <end position="1147"/>
    </location>
</feature>
<dbReference type="InterPro" id="IPR036097">
    <property type="entry name" value="HisK_dim/P_sf"/>
</dbReference>
<dbReference type="InterPro" id="IPR003594">
    <property type="entry name" value="HATPase_dom"/>
</dbReference>
<comment type="caution">
    <text evidence="10">The sequence shown here is derived from an EMBL/GenBank/DDBJ whole genome shotgun (WGS) entry which is preliminary data.</text>
</comment>
<dbReference type="SUPFAM" id="SSF55781">
    <property type="entry name" value="GAF domain-like"/>
    <property type="match status" value="1"/>
</dbReference>
<dbReference type="CDD" id="cd17546">
    <property type="entry name" value="REC_hyHK_CKI1_RcsC-like"/>
    <property type="match status" value="1"/>
</dbReference>
<evidence type="ECO:0000259" key="9">
    <source>
        <dbReference type="PROSITE" id="PS50110"/>
    </source>
</evidence>
<dbReference type="EC" id="2.7.13.3" evidence="2"/>
<dbReference type="Proteomes" id="UP001271007">
    <property type="component" value="Unassembled WGS sequence"/>
</dbReference>
<organism evidence="10 11">
    <name type="scientific">Extremus antarcticus</name>
    <dbReference type="NCBI Taxonomy" id="702011"/>
    <lineage>
        <taxon>Eukaryota</taxon>
        <taxon>Fungi</taxon>
        <taxon>Dikarya</taxon>
        <taxon>Ascomycota</taxon>
        <taxon>Pezizomycotina</taxon>
        <taxon>Dothideomycetes</taxon>
        <taxon>Dothideomycetidae</taxon>
        <taxon>Mycosphaerellales</taxon>
        <taxon>Extremaceae</taxon>
        <taxon>Extremus</taxon>
    </lineage>
</organism>
<dbReference type="Gene3D" id="1.10.287.130">
    <property type="match status" value="1"/>
</dbReference>
<reference evidence="10" key="1">
    <citation type="submission" date="2023-04" db="EMBL/GenBank/DDBJ databases">
        <title>Black Yeasts Isolated from many extreme environments.</title>
        <authorList>
            <person name="Coleine C."/>
            <person name="Stajich J.E."/>
            <person name="Selbmann L."/>
        </authorList>
    </citation>
    <scope>NUCLEOTIDE SEQUENCE</scope>
    <source>
        <strain evidence="10">CCFEE 5312</strain>
    </source>
</reference>
<feature type="compositionally biased region" description="Polar residues" evidence="7">
    <location>
        <begin position="347"/>
        <end position="361"/>
    </location>
</feature>
<dbReference type="InterPro" id="IPR003661">
    <property type="entry name" value="HisK_dim/P_dom"/>
</dbReference>
<feature type="domain" description="Response regulatory" evidence="9">
    <location>
        <begin position="1219"/>
        <end position="1340"/>
    </location>
</feature>
<feature type="compositionally biased region" description="Low complexity" evidence="7">
    <location>
        <begin position="489"/>
        <end position="504"/>
    </location>
</feature>
<feature type="compositionally biased region" description="Basic and acidic residues" evidence="7">
    <location>
        <begin position="314"/>
        <end position="324"/>
    </location>
</feature>
<feature type="compositionally biased region" description="Polar residues" evidence="7">
    <location>
        <begin position="471"/>
        <end position="481"/>
    </location>
</feature>
<dbReference type="SUPFAM" id="SSF55874">
    <property type="entry name" value="ATPase domain of HSP90 chaperone/DNA topoisomerase II/histidine kinase"/>
    <property type="match status" value="1"/>
</dbReference>
<feature type="compositionally biased region" description="Basic residues" evidence="7">
    <location>
        <begin position="13"/>
        <end position="22"/>
    </location>
</feature>
<dbReference type="Pfam" id="PF00072">
    <property type="entry name" value="Response_reg"/>
    <property type="match status" value="1"/>
</dbReference>
<feature type="compositionally biased region" description="Polar residues" evidence="7">
    <location>
        <begin position="558"/>
        <end position="571"/>
    </location>
</feature>
<name>A0AAJ0DG13_9PEZI</name>
<dbReference type="Pfam" id="PF01590">
    <property type="entry name" value="GAF"/>
    <property type="match status" value="1"/>
</dbReference>
<dbReference type="SMART" id="SM00448">
    <property type="entry name" value="REC"/>
    <property type="match status" value="1"/>
</dbReference>
<proteinExistence type="predicted"/>
<evidence type="ECO:0000256" key="7">
    <source>
        <dbReference type="SAM" id="MobiDB-lite"/>
    </source>
</evidence>
<keyword evidence="5" id="KW-0418">Kinase</keyword>
<feature type="region of interest" description="Disordered" evidence="7">
    <location>
        <begin position="782"/>
        <end position="806"/>
    </location>
</feature>
<dbReference type="InterPro" id="IPR004358">
    <property type="entry name" value="Sig_transdc_His_kin-like_C"/>
</dbReference>
<evidence type="ECO:0000256" key="5">
    <source>
        <dbReference type="ARBA" id="ARBA00022777"/>
    </source>
</evidence>